<dbReference type="AlphaFoldDB" id="S4Y6X5"/>
<dbReference type="HOGENOM" id="CLU_152593_0_0_7"/>
<dbReference type="EMBL" id="CP003969">
    <property type="protein sequence ID" value="AGP38643.1"/>
    <property type="molecule type" value="Genomic_DNA"/>
</dbReference>
<evidence type="ECO:0000313" key="2">
    <source>
        <dbReference type="Proteomes" id="UP000014803"/>
    </source>
</evidence>
<proteinExistence type="predicted"/>
<evidence type="ECO:0000313" key="1">
    <source>
        <dbReference type="EMBL" id="AGP38643.1"/>
    </source>
</evidence>
<dbReference type="RefSeq" id="WP_020738242.1">
    <property type="nucleotide sequence ID" value="NC_021658.1"/>
</dbReference>
<organism evidence="1 2">
    <name type="scientific">Sorangium cellulosum So0157-2</name>
    <dbReference type="NCBI Taxonomy" id="1254432"/>
    <lineage>
        <taxon>Bacteria</taxon>
        <taxon>Pseudomonadati</taxon>
        <taxon>Myxococcota</taxon>
        <taxon>Polyangia</taxon>
        <taxon>Polyangiales</taxon>
        <taxon>Polyangiaceae</taxon>
        <taxon>Sorangium</taxon>
    </lineage>
</organism>
<dbReference type="Proteomes" id="UP000014803">
    <property type="component" value="Chromosome"/>
</dbReference>
<protein>
    <submittedName>
        <fullName evidence="1">Uncharacterized protein</fullName>
    </submittedName>
</protein>
<dbReference type="PATRIC" id="fig|1254432.3.peg.7166"/>
<gene>
    <name evidence="1" type="ORF">SCE1572_31690</name>
</gene>
<name>S4Y6X5_SORCE</name>
<dbReference type="KEGG" id="scu:SCE1572_31690"/>
<dbReference type="OrthoDB" id="5535281at2"/>
<accession>S4Y6X5</accession>
<reference evidence="1 2" key="1">
    <citation type="journal article" date="2013" name="Sci. Rep.">
        <title>Extraordinary expansion of a Sorangium cellulosum genome from an alkaline milieu.</title>
        <authorList>
            <person name="Han K."/>
            <person name="Li Z.F."/>
            <person name="Peng R."/>
            <person name="Zhu L.P."/>
            <person name="Zhou T."/>
            <person name="Wang L.G."/>
            <person name="Li S.G."/>
            <person name="Zhang X.B."/>
            <person name="Hu W."/>
            <person name="Wu Z.H."/>
            <person name="Qin N."/>
            <person name="Li Y.Z."/>
        </authorList>
    </citation>
    <scope>NUCLEOTIDE SEQUENCE [LARGE SCALE GENOMIC DNA]</scope>
    <source>
        <strain evidence="1 2">So0157-2</strain>
    </source>
</reference>
<sequence length="140" mass="15057">MSRVLNWIDTLFFGVRRIFAAGVELPERPALNFVGAVVTDNPAENRTDVFIPGVWLISPVVTTTYTARPGELVRVNTHDPVIVRLPSAAGNAGAEVVVKEVAGEEEALEVITSTGQQIARVGGSYVTIRLICDGATWIVI</sequence>